<dbReference type="Proteomes" id="UP001565220">
    <property type="component" value="Unassembled WGS sequence"/>
</dbReference>
<accession>A0ABV4DZ97</accession>
<keyword evidence="2" id="KW-1185">Reference proteome</keyword>
<organism evidence="1 2">
    <name type="scientific">Clostridium lapidicellarium</name>
    <dbReference type="NCBI Taxonomy" id="3240931"/>
    <lineage>
        <taxon>Bacteria</taxon>
        <taxon>Bacillati</taxon>
        <taxon>Bacillota</taxon>
        <taxon>Clostridia</taxon>
        <taxon>Eubacteriales</taxon>
        <taxon>Clostridiaceae</taxon>
        <taxon>Clostridium</taxon>
    </lineage>
</organism>
<dbReference type="EMBL" id="JBGFFE010000017">
    <property type="protein sequence ID" value="MEY8764232.1"/>
    <property type="molecule type" value="Genomic_DNA"/>
</dbReference>
<evidence type="ECO:0000313" key="2">
    <source>
        <dbReference type="Proteomes" id="UP001565220"/>
    </source>
</evidence>
<reference evidence="1 2" key="1">
    <citation type="submission" date="2024-08" db="EMBL/GenBank/DDBJ databases">
        <title>Clostridium lapicellarii sp. nov., and Clostridium renhuaiense sp. nov., two species isolated from the mud in a fermentation cellar used for producing sauce-flavour Chinese liquors.</title>
        <authorList>
            <person name="Yang F."/>
            <person name="Wang H."/>
            <person name="Chen L.Q."/>
            <person name="Zhou N."/>
            <person name="Lu J.J."/>
            <person name="Pu X.X."/>
            <person name="Wan B."/>
            <person name="Wang L."/>
            <person name="Liu S.J."/>
        </authorList>
    </citation>
    <scope>NUCLEOTIDE SEQUENCE [LARGE SCALE GENOMIC DNA]</scope>
    <source>
        <strain evidence="1 2">MT-113</strain>
    </source>
</reference>
<evidence type="ECO:0000313" key="1">
    <source>
        <dbReference type="EMBL" id="MEY8764232.1"/>
    </source>
</evidence>
<gene>
    <name evidence="1" type="ORF">AB8S09_11370</name>
</gene>
<name>A0ABV4DZ97_9CLOT</name>
<protein>
    <submittedName>
        <fullName evidence="1">Uncharacterized protein</fullName>
    </submittedName>
</protein>
<proteinExistence type="predicted"/>
<sequence length="41" mass="4625">MTRNEKLGIYGMTSLAARNSKIGNNCLSTHLFRTVAWIDLK</sequence>
<comment type="caution">
    <text evidence="1">The sequence shown here is derived from an EMBL/GenBank/DDBJ whole genome shotgun (WGS) entry which is preliminary data.</text>
</comment>
<dbReference type="RefSeq" id="WP_369869147.1">
    <property type="nucleotide sequence ID" value="NZ_JBGFFE010000017.1"/>
</dbReference>